<dbReference type="AlphaFoldDB" id="A0AAU7C1Q2"/>
<sequence length="131" mass="15098">MYQRKLPKEYFCTVDYALDVFGGKWKPRLLCILGHSGSVRYGELKKSMENISDAALADSLKELQNAGLIERHQYNEMPIRVEYSLSSKGKTLIPVLNTISKWAVEHSNKDMYLGKHFEQVHKSSFNDSRRS</sequence>
<evidence type="ECO:0000256" key="2">
    <source>
        <dbReference type="ARBA" id="ARBA00023125"/>
    </source>
</evidence>
<dbReference type="PANTHER" id="PTHR33204:SF29">
    <property type="entry name" value="TRANSCRIPTIONAL REGULATOR"/>
    <property type="match status" value="1"/>
</dbReference>
<dbReference type="EMBL" id="JBCNVT010000001">
    <property type="protein sequence ID" value="MEO5286721.1"/>
    <property type="molecule type" value="Genomic_DNA"/>
</dbReference>
<evidence type="ECO:0000313" key="5">
    <source>
        <dbReference type="EMBL" id="MEO5286721.1"/>
    </source>
</evidence>
<keyword evidence="1" id="KW-0805">Transcription regulation</keyword>
<evidence type="ECO:0000259" key="4">
    <source>
        <dbReference type="PROSITE" id="PS51118"/>
    </source>
</evidence>
<evidence type="ECO:0000256" key="3">
    <source>
        <dbReference type="ARBA" id="ARBA00023163"/>
    </source>
</evidence>
<dbReference type="PANTHER" id="PTHR33204">
    <property type="entry name" value="TRANSCRIPTIONAL REGULATOR, MARR FAMILY"/>
    <property type="match status" value="1"/>
</dbReference>
<keyword evidence="2" id="KW-0238">DNA-binding</keyword>
<dbReference type="InterPro" id="IPR036390">
    <property type="entry name" value="WH_DNA-bd_sf"/>
</dbReference>
<dbReference type="InterPro" id="IPR002577">
    <property type="entry name" value="HTH_HxlR"/>
</dbReference>
<reference evidence="5 7" key="2">
    <citation type="submission" date="2024-04" db="EMBL/GenBank/DDBJ databases">
        <title>Limosilactobacillus allomucosae sp. nov., a novel species isolated from wild boar faecal samples as potential probiotics for domestic pigs.</title>
        <authorList>
            <person name="Chen B."/>
        </authorList>
    </citation>
    <scope>NUCLEOTIDE SEQUENCE [LARGE SCALE GENOMIC DNA]</scope>
    <source>
        <strain evidence="5 7">WILCCON 0055</strain>
    </source>
</reference>
<dbReference type="Proteomes" id="UP001456307">
    <property type="component" value="Unassembled WGS sequence"/>
</dbReference>
<evidence type="ECO:0000256" key="1">
    <source>
        <dbReference type="ARBA" id="ARBA00023015"/>
    </source>
</evidence>
<dbReference type="Gene3D" id="1.10.10.10">
    <property type="entry name" value="Winged helix-like DNA-binding domain superfamily/Winged helix DNA-binding domain"/>
    <property type="match status" value="1"/>
</dbReference>
<dbReference type="RefSeq" id="WP_347953724.1">
    <property type="nucleotide sequence ID" value="NZ_CP154878.1"/>
</dbReference>
<evidence type="ECO:0000313" key="6">
    <source>
        <dbReference type="EMBL" id="XBG95234.1"/>
    </source>
</evidence>
<proteinExistence type="predicted"/>
<name>A0AAU7C1Q2_9LACO</name>
<reference evidence="6" key="1">
    <citation type="submission" date="2024-04" db="EMBL/GenBank/DDBJ databases">
        <title>Limosilactobacillus allomucosae sp. nov., a novel species isolated from wild boar faecal samples as a potential probiotics for domestic pigs.</title>
        <authorList>
            <person name="Chen B."/>
        </authorList>
    </citation>
    <scope>NUCLEOTIDE SEQUENCE</scope>
    <source>
        <strain evidence="6">WILCCON 0051</strain>
    </source>
</reference>
<protein>
    <submittedName>
        <fullName evidence="6">Helix-turn-helix domain-containing protein</fullName>
    </submittedName>
</protein>
<keyword evidence="3" id="KW-0804">Transcription</keyword>
<keyword evidence="7" id="KW-1185">Reference proteome</keyword>
<accession>A0AAU7C1Q2</accession>
<dbReference type="KEGG" id="lalo:ABC765_09300"/>
<dbReference type="PROSITE" id="PS51118">
    <property type="entry name" value="HTH_HXLR"/>
    <property type="match status" value="1"/>
</dbReference>
<evidence type="ECO:0000313" key="7">
    <source>
        <dbReference type="Proteomes" id="UP001456307"/>
    </source>
</evidence>
<organism evidence="6">
    <name type="scientific">Limosilactobacillus allomucosae</name>
    <dbReference type="NCBI Taxonomy" id="3142938"/>
    <lineage>
        <taxon>Bacteria</taxon>
        <taxon>Bacillati</taxon>
        <taxon>Bacillota</taxon>
        <taxon>Bacilli</taxon>
        <taxon>Lactobacillales</taxon>
        <taxon>Lactobacillaceae</taxon>
        <taxon>Limosilactobacillus</taxon>
    </lineage>
</organism>
<dbReference type="EMBL" id="CP154878">
    <property type="protein sequence ID" value="XBG95234.1"/>
    <property type="molecule type" value="Genomic_DNA"/>
</dbReference>
<dbReference type="SUPFAM" id="SSF46785">
    <property type="entry name" value="Winged helix' DNA-binding domain"/>
    <property type="match status" value="1"/>
</dbReference>
<dbReference type="Pfam" id="PF01638">
    <property type="entry name" value="HxlR"/>
    <property type="match status" value="1"/>
</dbReference>
<feature type="domain" description="HTH hxlR-type" evidence="4">
    <location>
        <begin position="12"/>
        <end position="111"/>
    </location>
</feature>
<dbReference type="GO" id="GO:0003677">
    <property type="term" value="F:DNA binding"/>
    <property type="evidence" value="ECO:0007669"/>
    <property type="project" value="UniProtKB-KW"/>
</dbReference>
<dbReference type="InterPro" id="IPR036388">
    <property type="entry name" value="WH-like_DNA-bd_sf"/>
</dbReference>
<gene>
    <name evidence="5" type="ORF">AAVZ08_09105</name>
    <name evidence="6" type="ORF">ABC765_09300</name>
</gene>